<evidence type="ECO:0000313" key="3">
    <source>
        <dbReference type="Proteomes" id="UP001218218"/>
    </source>
</evidence>
<evidence type="ECO:0000256" key="1">
    <source>
        <dbReference type="SAM" id="SignalP"/>
    </source>
</evidence>
<dbReference type="Gene3D" id="2.80.10.50">
    <property type="match status" value="1"/>
</dbReference>
<protein>
    <recommendedName>
        <fullName evidence="4">Ricin B lectin domain-containing protein</fullName>
    </recommendedName>
</protein>
<feature type="chain" id="PRO_5042056979" description="Ricin B lectin domain-containing protein" evidence="1">
    <location>
        <begin position="22"/>
        <end position="123"/>
    </location>
</feature>
<keyword evidence="3" id="KW-1185">Reference proteome</keyword>
<accession>A0AAD6ZZ38</accession>
<dbReference type="EMBL" id="JARIHO010000021">
    <property type="protein sequence ID" value="KAJ7346373.1"/>
    <property type="molecule type" value="Genomic_DNA"/>
</dbReference>
<comment type="caution">
    <text evidence="2">The sequence shown here is derived from an EMBL/GenBank/DDBJ whole genome shotgun (WGS) entry which is preliminary data.</text>
</comment>
<feature type="signal peptide" evidence="1">
    <location>
        <begin position="1"/>
        <end position="21"/>
    </location>
</feature>
<dbReference type="Proteomes" id="UP001218218">
    <property type="component" value="Unassembled WGS sequence"/>
</dbReference>
<proteinExistence type="predicted"/>
<name>A0AAD6ZZ38_9AGAR</name>
<evidence type="ECO:0000313" key="2">
    <source>
        <dbReference type="EMBL" id="KAJ7346373.1"/>
    </source>
</evidence>
<reference evidence="2" key="1">
    <citation type="submission" date="2023-03" db="EMBL/GenBank/DDBJ databases">
        <title>Massive genome expansion in bonnet fungi (Mycena s.s.) driven by repeated elements and novel gene families across ecological guilds.</title>
        <authorList>
            <consortium name="Lawrence Berkeley National Laboratory"/>
            <person name="Harder C.B."/>
            <person name="Miyauchi S."/>
            <person name="Viragh M."/>
            <person name="Kuo A."/>
            <person name="Thoen E."/>
            <person name="Andreopoulos B."/>
            <person name="Lu D."/>
            <person name="Skrede I."/>
            <person name="Drula E."/>
            <person name="Henrissat B."/>
            <person name="Morin E."/>
            <person name="Kohler A."/>
            <person name="Barry K."/>
            <person name="LaButti K."/>
            <person name="Morin E."/>
            <person name="Salamov A."/>
            <person name="Lipzen A."/>
            <person name="Mereny Z."/>
            <person name="Hegedus B."/>
            <person name="Baldrian P."/>
            <person name="Stursova M."/>
            <person name="Weitz H."/>
            <person name="Taylor A."/>
            <person name="Grigoriev I.V."/>
            <person name="Nagy L.G."/>
            <person name="Martin F."/>
            <person name="Kauserud H."/>
        </authorList>
    </citation>
    <scope>NUCLEOTIDE SEQUENCE</scope>
    <source>
        <strain evidence="2">CBHHK002</strain>
    </source>
</reference>
<organism evidence="2 3">
    <name type="scientific">Mycena albidolilacea</name>
    <dbReference type="NCBI Taxonomy" id="1033008"/>
    <lineage>
        <taxon>Eukaryota</taxon>
        <taxon>Fungi</taxon>
        <taxon>Dikarya</taxon>
        <taxon>Basidiomycota</taxon>
        <taxon>Agaricomycotina</taxon>
        <taxon>Agaricomycetes</taxon>
        <taxon>Agaricomycetidae</taxon>
        <taxon>Agaricales</taxon>
        <taxon>Marasmiineae</taxon>
        <taxon>Mycenaceae</taxon>
        <taxon>Mycena</taxon>
    </lineage>
</organism>
<evidence type="ECO:0008006" key="4">
    <source>
        <dbReference type="Google" id="ProtNLM"/>
    </source>
</evidence>
<gene>
    <name evidence="2" type="ORF">DFH08DRAFT_937576</name>
</gene>
<dbReference type="AlphaFoldDB" id="A0AAD6ZZ38"/>
<sequence length="123" mass="13367">MFSKILTFGIGALALVQGALAIAEGRYIIANPEMGTLVSFHKGDPILLWRAPVTPPLGEDTLFTGDDADTFSIEDAGFDQFVIRVPGTNRVWTAGQIDDPTNLEVHLNADEGENSQRWTLVPL</sequence>
<keyword evidence="1" id="KW-0732">Signal</keyword>